<evidence type="ECO:0000313" key="6">
    <source>
        <dbReference type="Proteomes" id="UP001501295"/>
    </source>
</evidence>
<dbReference type="EMBL" id="BAABLM010000005">
    <property type="protein sequence ID" value="GAA4681203.1"/>
    <property type="molecule type" value="Genomic_DNA"/>
</dbReference>
<dbReference type="InterPro" id="IPR036388">
    <property type="entry name" value="WH-like_DNA-bd_sf"/>
</dbReference>
<dbReference type="InterPro" id="IPR036390">
    <property type="entry name" value="WH_DNA-bd_sf"/>
</dbReference>
<dbReference type="InterPro" id="IPR000524">
    <property type="entry name" value="Tscrpt_reg_HTH_GntR"/>
</dbReference>
<feature type="domain" description="HTH gntR-type" evidence="4">
    <location>
        <begin position="7"/>
        <end position="74"/>
    </location>
</feature>
<dbReference type="RefSeq" id="WP_345376549.1">
    <property type="nucleotide sequence ID" value="NZ_BAABLM010000005.1"/>
</dbReference>
<dbReference type="SMART" id="SM00895">
    <property type="entry name" value="FCD"/>
    <property type="match status" value="1"/>
</dbReference>
<dbReference type="Gene3D" id="1.10.10.10">
    <property type="entry name" value="Winged helix-like DNA-binding domain superfamily/Winged helix DNA-binding domain"/>
    <property type="match status" value="1"/>
</dbReference>
<dbReference type="SUPFAM" id="SSF48008">
    <property type="entry name" value="GntR ligand-binding domain-like"/>
    <property type="match status" value="1"/>
</dbReference>
<dbReference type="PROSITE" id="PS50949">
    <property type="entry name" value="HTH_GNTR"/>
    <property type="match status" value="1"/>
</dbReference>
<dbReference type="PANTHER" id="PTHR43537:SF24">
    <property type="entry name" value="GLUCONATE OPERON TRANSCRIPTIONAL REPRESSOR"/>
    <property type="match status" value="1"/>
</dbReference>
<gene>
    <name evidence="5" type="ORF">GCM10025780_28240</name>
</gene>
<evidence type="ECO:0000313" key="5">
    <source>
        <dbReference type="EMBL" id="GAA4681203.1"/>
    </source>
</evidence>
<evidence type="ECO:0000256" key="2">
    <source>
        <dbReference type="ARBA" id="ARBA00023125"/>
    </source>
</evidence>
<keyword evidence="1" id="KW-0805">Transcription regulation</keyword>
<proteinExistence type="predicted"/>
<sequence>MSFVEVARIPATVAHELRDDVLAVRIRPGDAVTEAAVSARFGVSRPTARIAIDQLVGAGLLRREPNRGARVPALSRADIVDLYDNRALVEGAALAALAGLGSVPPDAVRSNRALAEAPDDAPFAADDIAFHRALVVAQSSPRLTRMHDSLMGEIELCIGQVQANALWRPADIAAQHARVLDAVVAGDPALAARLVREHILTSRDRLLEHVDRAPHPSPSS</sequence>
<evidence type="ECO:0000259" key="4">
    <source>
        <dbReference type="PROSITE" id="PS50949"/>
    </source>
</evidence>
<keyword evidence="2" id="KW-0238">DNA-binding</keyword>
<dbReference type="Proteomes" id="UP001501295">
    <property type="component" value="Unassembled WGS sequence"/>
</dbReference>
<evidence type="ECO:0000256" key="3">
    <source>
        <dbReference type="ARBA" id="ARBA00023163"/>
    </source>
</evidence>
<name>A0ABP8W7Z6_9MICO</name>
<dbReference type="InterPro" id="IPR011711">
    <property type="entry name" value="GntR_C"/>
</dbReference>
<dbReference type="SUPFAM" id="SSF46785">
    <property type="entry name" value="Winged helix' DNA-binding domain"/>
    <property type="match status" value="1"/>
</dbReference>
<reference evidence="6" key="1">
    <citation type="journal article" date="2019" name="Int. J. Syst. Evol. Microbiol.">
        <title>The Global Catalogue of Microorganisms (GCM) 10K type strain sequencing project: providing services to taxonomists for standard genome sequencing and annotation.</title>
        <authorList>
            <consortium name="The Broad Institute Genomics Platform"/>
            <consortium name="The Broad Institute Genome Sequencing Center for Infectious Disease"/>
            <person name="Wu L."/>
            <person name="Ma J."/>
        </authorList>
    </citation>
    <scope>NUCLEOTIDE SEQUENCE [LARGE SCALE GENOMIC DNA]</scope>
    <source>
        <strain evidence="6">JCM 18956</strain>
    </source>
</reference>
<organism evidence="5 6">
    <name type="scientific">Frondihabitans cladoniiphilus</name>
    <dbReference type="NCBI Taxonomy" id="715785"/>
    <lineage>
        <taxon>Bacteria</taxon>
        <taxon>Bacillati</taxon>
        <taxon>Actinomycetota</taxon>
        <taxon>Actinomycetes</taxon>
        <taxon>Micrococcales</taxon>
        <taxon>Microbacteriaceae</taxon>
        <taxon>Frondihabitans</taxon>
    </lineage>
</organism>
<keyword evidence="3" id="KW-0804">Transcription</keyword>
<comment type="caution">
    <text evidence="5">The sequence shown here is derived from an EMBL/GenBank/DDBJ whole genome shotgun (WGS) entry which is preliminary data.</text>
</comment>
<dbReference type="Gene3D" id="1.20.120.530">
    <property type="entry name" value="GntR ligand-binding domain-like"/>
    <property type="match status" value="1"/>
</dbReference>
<keyword evidence="6" id="KW-1185">Reference proteome</keyword>
<dbReference type="InterPro" id="IPR008920">
    <property type="entry name" value="TF_FadR/GntR_C"/>
</dbReference>
<dbReference type="Pfam" id="PF07729">
    <property type="entry name" value="FCD"/>
    <property type="match status" value="1"/>
</dbReference>
<evidence type="ECO:0000256" key="1">
    <source>
        <dbReference type="ARBA" id="ARBA00023015"/>
    </source>
</evidence>
<dbReference type="SMART" id="SM00345">
    <property type="entry name" value="HTH_GNTR"/>
    <property type="match status" value="1"/>
</dbReference>
<dbReference type="Pfam" id="PF00392">
    <property type="entry name" value="GntR"/>
    <property type="match status" value="1"/>
</dbReference>
<protein>
    <submittedName>
        <fullName evidence="5">GntR family transcriptional regulator</fullName>
    </submittedName>
</protein>
<dbReference type="PANTHER" id="PTHR43537">
    <property type="entry name" value="TRANSCRIPTIONAL REGULATOR, GNTR FAMILY"/>
    <property type="match status" value="1"/>
</dbReference>
<accession>A0ABP8W7Z6</accession>